<name>A0A0X8JDA6_ACTRD</name>
<dbReference type="AlphaFoldDB" id="A0A0X8JDA6"/>
<keyword evidence="11" id="KW-1185">Reference proteome</keyword>
<dbReference type="InterPro" id="IPR017475">
    <property type="entry name" value="EPS_sugar_tfrase"/>
</dbReference>
<feature type="transmembrane region" description="Helical" evidence="8">
    <location>
        <begin position="301"/>
        <end position="323"/>
    </location>
</feature>
<keyword evidence="3" id="KW-0808">Transferase</keyword>
<dbReference type="STRING" id="111015.AXF14_02960"/>
<organism evidence="10 11">
    <name type="scientific">Actinomyces radicidentis</name>
    <dbReference type="NCBI Taxonomy" id="111015"/>
    <lineage>
        <taxon>Bacteria</taxon>
        <taxon>Bacillati</taxon>
        <taxon>Actinomycetota</taxon>
        <taxon>Actinomycetes</taxon>
        <taxon>Actinomycetales</taxon>
        <taxon>Actinomycetaceae</taxon>
        <taxon>Actinomyces</taxon>
    </lineage>
</organism>
<evidence type="ECO:0000256" key="3">
    <source>
        <dbReference type="ARBA" id="ARBA00022679"/>
    </source>
</evidence>
<evidence type="ECO:0000256" key="4">
    <source>
        <dbReference type="ARBA" id="ARBA00022692"/>
    </source>
</evidence>
<feature type="region of interest" description="Disordered" evidence="7">
    <location>
        <begin position="1"/>
        <end position="24"/>
    </location>
</feature>
<evidence type="ECO:0000259" key="9">
    <source>
        <dbReference type="Pfam" id="PF02397"/>
    </source>
</evidence>
<evidence type="ECO:0000256" key="2">
    <source>
        <dbReference type="ARBA" id="ARBA00006464"/>
    </source>
</evidence>
<keyword evidence="5 8" id="KW-1133">Transmembrane helix</keyword>
<feature type="compositionally biased region" description="Polar residues" evidence="7">
    <location>
        <begin position="1"/>
        <end position="14"/>
    </location>
</feature>
<feature type="domain" description="Bacterial sugar transferase" evidence="9">
    <location>
        <begin position="299"/>
        <end position="490"/>
    </location>
</feature>
<comment type="subcellular location">
    <subcellularLocation>
        <location evidence="1">Membrane</location>
        <topology evidence="1">Multi-pass membrane protein</topology>
    </subcellularLocation>
</comment>
<accession>A0A0X8JDA6</accession>
<evidence type="ECO:0000256" key="1">
    <source>
        <dbReference type="ARBA" id="ARBA00004141"/>
    </source>
</evidence>
<dbReference type="KEGG" id="ard:AXF14_02960"/>
<evidence type="ECO:0000256" key="5">
    <source>
        <dbReference type="ARBA" id="ARBA00022989"/>
    </source>
</evidence>
<dbReference type="PANTHER" id="PTHR30576:SF10">
    <property type="entry name" value="SLL5057 PROTEIN"/>
    <property type="match status" value="1"/>
</dbReference>
<dbReference type="GO" id="GO:0016780">
    <property type="term" value="F:phosphotransferase activity, for other substituted phosphate groups"/>
    <property type="evidence" value="ECO:0007669"/>
    <property type="project" value="TreeGrafter"/>
</dbReference>
<feature type="transmembrane region" description="Helical" evidence="8">
    <location>
        <begin position="134"/>
        <end position="154"/>
    </location>
</feature>
<feature type="transmembrane region" description="Helical" evidence="8">
    <location>
        <begin position="75"/>
        <end position="95"/>
    </location>
</feature>
<gene>
    <name evidence="10" type="ORF">AXF14_02960</name>
</gene>
<evidence type="ECO:0000256" key="6">
    <source>
        <dbReference type="ARBA" id="ARBA00023136"/>
    </source>
</evidence>
<keyword evidence="4 8" id="KW-0812">Transmembrane</keyword>
<evidence type="ECO:0000256" key="8">
    <source>
        <dbReference type="SAM" id="Phobius"/>
    </source>
</evidence>
<dbReference type="Proteomes" id="UP000065220">
    <property type="component" value="Chromosome"/>
</dbReference>
<dbReference type="GO" id="GO:0016020">
    <property type="term" value="C:membrane"/>
    <property type="evidence" value="ECO:0007669"/>
    <property type="project" value="UniProtKB-SubCell"/>
</dbReference>
<evidence type="ECO:0000313" key="10">
    <source>
        <dbReference type="EMBL" id="AMD86752.1"/>
    </source>
</evidence>
<dbReference type="EMBL" id="CP014228">
    <property type="protein sequence ID" value="AMD86752.1"/>
    <property type="molecule type" value="Genomic_DNA"/>
</dbReference>
<proteinExistence type="inferred from homology"/>
<dbReference type="PANTHER" id="PTHR30576">
    <property type="entry name" value="COLANIC BIOSYNTHESIS UDP-GLUCOSE LIPID CARRIER TRANSFERASE"/>
    <property type="match status" value="1"/>
</dbReference>
<comment type="similarity">
    <text evidence="2">Belongs to the bacterial sugar transferase family.</text>
</comment>
<reference evidence="11" key="1">
    <citation type="submission" date="2016-02" db="EMBL/GenBank/DDBJ databases">
        <authorList>
            <person name="Holder M.E."/>
            <person name="Ajami N.J."/>
            <person name="Petrosino J.F."/>
        </authorList>
    </citation>
    <scope>NUCLEOTIDE SEQUENCE [LARGE SCALE GENOMIC DNA]</scope>
    <source>
        <strain evidence="11">CCUG 36733</strain>
    </source>
</reference>
<feature type="transmembrane region" description="Helical" evidence="8">
    <location>
        <begin position="45"/>
        <end position="69"/>
    </location>
</feature>
<dbReference type="Pfam" id="PF02397">
    <property type="entry name" value="Bac_transf"/>
    <property type="match status" value="1"/>
</dbReference>
<dbReference type="InterPro" id="IPR003362">
    <property type="entry name" value="Bact_transf"/>
</dbReference>
<protein>
    <recommendedName>
        <fullName evidence="9">Bacterial sugar transferase domain-containing protein</fullName>
    </recommendedName>
</protein>
<dbReference type="NCBIfam" id="TIGR03025">
    <property type="entry name" value="EPS_sugtrans"/>
    <property type="match status" value="1"/>
</dbReference>
<evidence type="ECO:0000313" key="11">
    <source>
        <dbReference type="Proteomes" id="UP000065220"/>
    </source>
</evidence>
<sequence>MAMSLLQTSHQAPSGAQRTARRASAAAMEDPALLRRSWRSYRRRLRAWLVVQDLVLAMVPAAAIALAVAGTPSDAQWVLGTNALLVVMTWACGTMSEDVLGEATTGWRRTLSALPVTVMGALLVAQVLGTLVPWYATLVVAPLGALAIIVGRIAEQSFLRRARMDGHGLRRALVVVGDGGEGMIHQMRLHPGDGYLVVGAVCGSTRPAADVALPRILGKPSQLHDLIIGHDIDVVLAVGAVHPSDQTAALRGVEGTDARFIVMPGLSHVAPERMHALPSAAAWTGAVEVTPRQALGMGKRVVDLVVGGILTLIALLIIVPAGIAVKMTDGGPAFYTQKRIGKDGIPFTMFKLRSMYVDADARRAAVLAEMQDKGEGNEVLFKSADDPRITPVGKFIRRFSIDELPQIFNVMLGDMSLIGPRPALAEEVAKYDAEARRRLLVRPGMTGLWQVSGRSDLSWERTVELDGHYVDNASPALDLHIASATAKAVLGGKGAY</sequence>
<evidence type="ECO:0000256" key="7">
    <source>
        <dbReference type="SAM" id="MobiDB-lite"/>
    </source>
</evidence>
<feature type="transmembrane region" description="Helical" evidence="8">
    <location>
        <begin position="107"/>
        <end position="128"/>
    </location>
</feature>
<keyword evidence="6 8" id="KW-0472">Membrane</keyword>